<dbReference type="EMBL" id="GBRH01254628">
    <property type="protein sequence ID" value="JAD43267.1"/>
    <property type="molecule type" value="Transcribed_RNA"/>
</dbReference>
<name>A0A0A9A886_ARUDO</name>
<proteinExistence type="predicted"/>
<organism evidence="1">
    <name type="scientific">Arundo donax</name>
    <name type="common">Giant reed</name>
    <name type="synonym">Donax arundinaceus</name>
    <dbReference type="NCBI Taxonomy" id="35708"/>
    <lineage>
        <taxon>Eukaryota</taxon>
        <taxon>Viridiplantae</taxon>
        <taxon>Streptophyta</taxon>
        <taxon>Embryophyta</taxon>
        <taxon>Tracheophyta</taxon>
        <taxon>Spermatophyta</taxon>
        <taxon>Magnoliopsida</taxon>
        <taxon>Liliopsida</taxon>
        <taxon>Poales</taxon>
        <taxon>Poaceae</taxon>
        <taxon>PACMAD clade</taxon>
        <taxon>Arundinoideae</taxon>
        <taxon>Arundineae</taxon>
        <taxon>Arundo</taxon>
    </lineage>
</organism>
<reference evidence="1" key="1">
    <citation type="submission" date="2014-09" db="EMBL/GenBank/DDBJ databases">
        <authorList>
            <person name="Magalhaes I.L.F."/>
            <person name="Oliveira U."/>
            <person name="Santos F.R."/>
            <person name="Vidigal T.H.D.A."/>
            <person name="Brescovit A.D."/>
            <person name="Santos A.J."/>
        </authorList>
    </citation>
    <scope>NUCLEOTIDE SEQUENCE</scope>
    <source>
        <tissue evidence="1">Shoot tissue taken approximately 20 cm above the soil surface</tissue>
    </source>
</reference>
<dbReference type="AlphaFoldDB" id="A0A0A9A886"/>
<accession>A0A0A9A886</accession>
<sequence>MWNANIVLQLQMTKPSTLCVV</sequence>
<reference evidence="1" key="2">
    <citation type="journal article" date="2015" name="Data Brief">
        <title>Shoot transcriptome of the giant reed, Arundo donax.</title>
        <authorList>
            <person name="Barrero R.A."/>
            <person name="Guerrero F.D."/>
            <person name="Moolhuijzen P."/>
            <person name="Goolsby J.A."/>
            <person name="Tidwell J."/>
            <person name="Bellgard S.E."/>
            <person name="Bellgard M.I."/>
        </authorList>
    </citation>
    <scope>NUCLEOTIDE SEQUENCE</scope>
    <source>
        <tissue evidence="1">Shoot tissue taken approximately 20 cm above the soil surface</tissue>
    </source>
</reference>
<evidence type="ECO:0000313" key="1">
    <source>
        <dbReference type="EMBL" id="JAD43267.1"/>
    </source>
</evidence>
<protein>
    <submittedName>
        <fullName evidence="1">Uncharacterized protein</fullName>
    </submittedName>
</protein>